<dbReference type="STRING" id="1230383.A0A1M8A335"/>
<evidence type="ECO:0000313" key="2">
    <source>
        <dbReference type="EMBL" id="SHO76848.1"/>
    </source>
</evidence>
<sequence>MQHEPEGGAASGLWQPAVSTLHRLREHASDSRPAYALSALCAMSIPFGFGYTAKTAGLDPKLRPPRLVPPFWQLLGFSVFFGAGGYMIEQGDVLNGSGVLSAWSLTYVTFATLPALRHMHRSPLSMLLSASVVGMGLGIYANYYFDKASWRGAIPGLLPKPKASSPDHGSKGILHV</sequence>
<keyword evidence="1" id="KW-1133">Transmembrane helix</keyword>
<evidence type="ECO:0000313" key="3">
    <source>
        <dbReference type="Proteomes" id="UP000186303"/>
    </source>
</evidence>
<dbReference type="PANTHER" id="PTHR28177">
    <property type="entry name" value="ALTERED INHERITANCE OF MITOCHONDRIA PROTEIN 19, MITOCHONDRIAL"/>
    <property type="match status" value="1"/>
</dbReference>
<dbReference type="PANTHER" id="PTHR28177:SF1">
    <property type="entry name" value="ALTERED INHERITANCE OF MITOCHONDRIA PROTEIN 19, MITOCHONDRIAL"/>
    <property type="match status" value="1"/>
</dbReference>
<keyword evidence="1" id="KW-0472">Membrane</keyword>
<accession>A0A1M8A335</accession>
<organism evidence="2 3">
    <name type="scientific">Malassezia sympodialis (strain ATCC 42132)</name>
    <name type="common">Atopic eczema-associated yeast</name>
    <dbReference type="NCBI Taxonomy" id="1230383"/>
    <lineage>
        <taxon>Eukaryota</taxon>
        <taxon>Fungi</taxon>
        <taxon>Dikarya</taxon>
        <taxon>Basidiomycota</taxon>
        <taxon>Ustilaginomycotina</taxon>
        <taxon>Malasseziomycetes</taxon>
        <taxon>Malasseziales</taxon>
        <taxon>Malasseziaceae</taxon>
        <taxon>Malassezia</taxon>
    </lineage>
</organism>
<feature type="transmembrane region" description="Helical" evidence="1">
    <location>
        <begin position="100"/>
        <end position="120"/>
    </location>
</feature>
<feature type="transmembrane region" description="Helical" evidence="1">
    <location>
        <begin position="71"/>
        <end position="88"/>
    </location>
</feature>
<dbReference type="OMA" id="CAMSIPF"/>
<feature type="transmembrane region" description="Helical" evidence="1">
    <location>
        <begin position="33"/>
        <end position="51"/>
    </location>
</feature>
<keyword evidence="3" id="KW-1185">Reference proteome</keyword>
<dbReference type="InterPro" id="IPR019419">
    <property type="entry name" value="AIM19"/>
</dbReference>
<protein>
    <submittedName>
        <fullName evidence="2">Uncharacterized protein</fullName>
    </submittedName>
</protein>
<proteinExistence type="predicted"/>
<evidence type="ECO:0000256" key="1">
    <source>
        <dbReference type="SAM" id="Phobius"/>
    </source>
</evidence>
<gene>
    <name evidence="2" type="ORF">MSYG_1187</name>
</gene>
<feature type="transmembrane region" description="Helical" evidence="1">
    <location>
        <begin position="126"/>
        <end position="145"/>
    </location>
</feature>
<dbReference type="GO" id="GO:0005739">
    <property type="term" value="C:mitochondrion"/>
    <property type="evidence" value="ECO:0007669"/>
    <property type="project" value="TreeGrafter"/>
</dbReference>
<dbReference type="AlphaFoldDB" id="A0A1M8A335"/>
<dbReference type="OrthoDB" id="5554402at2759"/>
<dbReference type="Pfam" id="PF10315">
    <property type="entry name" value="Aim19"/>
    <property type="match status" value="1"/>
</dbReference>
<reference evidence="3" key="1">
    <citation type="journal article" date="2017" name="Nucleic Acids Res.">
        <title>Proteogenomics produces comprehensive and highly accurate protein-coding gene annotation in a complete genome assembly of Malassezia sympodialis.</title>
        <authorList>
            <person name="Zhu Y."/>
            <person name="Engstroem P.G."/>
            <person name="Tellgren-Roth C."/>
            <person name="Baudo C.D."/>
            <person name="Kennell J.C."/>
            <person name="Sun S."/>
            <person name="Billmyre R.B."/>
            <person name="Schroeder M.S."/>
            <person name="Andersson A."/>
            <person name="Holm T."/>
            <person name="Sigurgeirsson B."/>
            <person name="Wu G."/>
            <person name="Sankaranarayanan S.R."/>
            <person name="Siddharthan R."/>
            <person name="Sanyal K."/>
            <person name="Lundeberg J."/>
            <person name="Nystedt B."/>
            <person name="Boekhout T."/>
            <person name="Dawson T.L. Jr."/>
            <person name="Heitman J."/>
            <person name="Scheynius A."/>
            <person name="Lehtioe J."/>
        </authorList>
    </citation>
    <scope>NUCLEOTIDE SEQUENCE [LARGE SCALE GENOMIC DNA]</scope>
    <source>
        <strain evidence="3">ATCC 42132</strain>
    </source>
</reference>
<dbReference type="Proteomes" id="UP000186303">
    <property type="component" value="Chromosome 2"/>
</dbReference>
<name>A0A1M8A335_MALS4</name>
<dbReference type="VEuPathDB" id="FungiDB:MSYG_1187"/>
<dbReference type="EMBL" id="LT671822">
    <property type="protein sequence ID" value="SHO76848.1"/>
    <property type="molecule type" value="Genomic_DNA"/>
</dbReference>
<keyword evidence="1" id="KW-0812">Transmembrane</keyword>